<keyword evidence="7" id="KW-0472">Membrane</keyword>
<evidence type="ECO:0000259" key="8">
    <source>
        <dbReference type="PROSITE" id="PS50893"/>
    </source>
</evidence>
<dbReference type="PANTHER" id="PTHR43297:SF2">
    <property type="entry name" value="DIPEPTIDE TRANSPORT ATP-BINDING PROTEIN DPPD"/>
    <property type="match status" value="1"/>
</dbReference>
<name>A0A7Z7QRG0_STASC</name>
<keyword evidence="3" id="KW-0813">Transport</keyword>
<dbReference type="CDD" id="cd03257">
    <property type="entry name" value="ABC_NikE_OppD_transporters"/>
    <property type="match status" value="1"/>
</dbReference>
<accession>A0A7Z7QRG0</accession>
<dbReference type="AlphaFoldDB" id="A0A7Z7QRG0"/>
<keyword evidence="4" id="KW-1003">Cell membrane</keyword>
<dbReference type="EC" id="3.6.3.-" evidence="11"/>
<dbReference type="EMBL" id="LR962863">
    <property type="protein sequence ID" value="CAD7360754.1"/>
    <property type="molecule type" value="Genomic_DNA"/>
</dbReference>
<dbReference type="InterPro" id="IPR017871">
    <property type="entry name" value="ABC_transporter-like_CS"/>
</dbReference>
<keyword evidence="5" id="KW-0547">Nucleotide-binding</keyword>
<dbReference type="SUPFAM" id="SSF52540">
    <property type="entry name" value="P-loop containing nucleoside triphosphate hydrolases"/>
    <property type="match status" value="1"/>
</dbReference>
<evidence type="ECO:0000313" key="10">
    <source>
        <dbReference type="EMBL" id="NHA34648.1"/>
    </source>
</evidence>
<evidence type="ECO:0000256" key="5">
    <source>
        <dbReference type="ARBA" id="ARBA00022741"/>
    </source>
</evidence>
<dbReference type="Proteomes" id="UP000264146">
    <property type="component" value="Chromosome"/>
</dbReference>
<evidence type="ECO:0000313" key="13">
    <source>
        <dbReference type="Proteomes" id="UP000572988"/>
    </source>
</evidence>
<dbReference type="Gene3D" id="3.40.50.300">
    <property type="entry name" value="P-loop containing nucleotide triphosphate hydrolases"/>
    <property type="match status" value="1"/>
</dbReference>
<feature type="domain" description="ABC transporter" evidence="8">
    <location>
        <begin position="6"/>
        <end position="253"/>
    </location>
</feature>
<reference evidence="9 12" key="3">
    <citation type="submission" date="2020-11" db="EMBL/GenBank/DDBJ databases">
        <authorList>
            <consortium name="Pathogen Informatics"/>
        </authorList>
    </citation>
    <scope>NUCLEOTIDE SEQUENCE [LARGE SCALE GENOMIC DNA]</scope>
    <source>
        <strain evidence="9 12">NCTC12218</strain>
    </source>
</reference>
<dbReference type="PANTHER" id="PTHR43297">
    <property type="entry name" value="OLIGOPEPTIDE TRANSPORT ATP-BINDING PROTEIN APPD"/>
    <property type="match status" value="1"/>
</dbReference>
<dbReference type="GO" id="GO:0005524">
    <property type="term" value="F:ATP binding"/>
    <property type="evidence" value="ECO:0007669"/>
    <property type="project" value="UniProtKB-KW"/>
</dbReference>
<dbReference type="GO" id="GO:0005886">
    <property type="term" value="C:plasma membrane"/>
    <property type="evidence" value="ECO:0007669"/>
    <property type="project" value="UniProtKB-SubCell"/>
</dbReference>
<proteinExistence type="inferred from homology"/>
<dbReference type="InterPro" id="IPR027417">
    <property type="entry name" value="P-loop_NTPase"/>
</dbReference>
<dbReference type="EMBL" id="UHEF01000001">
    <property type="protein sequence ID" value="SUM90407.1"/>
    <property type="molecule type" value="Genomic_DNA"/>
</dbReference>
<evidence type="ECO:0000256" key="1">
    <source>
        <dbReference type="ARBA" id="ARBA00004202"/>
    </source>
</evidence>
<dbReference type="InterPro" id="IPR050388">
    <property type="entry name" value="ABC_Ni/Peptide_Import"/>
</dbReference>
<keyword evidence="6 10" id="KW-0067">ATP-binding</keyword>
<reference evidence="11" key="2">
    <citation type="submission" date="2018-06" db="EMBL/GenBank/DDBJ databases">
        <authorList>
            <consortium name="Pathogen Informatics"/>
            <person name="Doyle S."/>
        </authorList>
    </citation>
    <scope>NUCLEOTIDE SEQUENCE [LARGE SCALE GENOMIC DNA]</scope>
    <source>
        <strain evidence="11">NCTC12218</strain>
    </source>
</reference>
<gene>
    <name evidence="11" type="primary">gsiA_8</name>
    <name evidence="10" type="ORF">C1O36_09000</name>
    <name evidence="11" type="ORF">NCTC12218_02456</name>
</gene>
<dbReference type="PROSITE" id="PS00211">
    <property type="entry name" value="ABC_TRANSPORTER_1"/>
    <property type="match status" value="1"/>
</dbReference>
<evidence type="ECO:0000256" key="7">
    <source>
        <dbReference type="ARBA" id="ARBA00023136"/>
    </source>
</evidence>
<dbReference type="PROSITE" id="PS50893">
    <property type="entry name" value="ABC_TRANSPORTER_2"/>
    <property type="match status" value="1"/>
</dbReference>
<dbReference type="InterPro" id="IPR003439">
    <property type="entry name" value="ABC_transporter-like_ATP-bd"/>
</dbReference>
<dbReference type="EMBL" id="POVK01000030">
    <property type="protein sequence ID" value="NHA34648.1"/>
    <property type="molecule type" value="Genomic_DNA"/>
</dbReference>
<evidence type="ECO:0000256" key="3">
    <source>
        <dbReference type="ARBA" id="ARBA00022448"/>
    </source>
</evidence>
<evidence type="ECO:0000256" key="6">
    <source>
        <dbReference type="ARBA" id="ARBA00022840"/>
    </source>
</evidence>
<dbReference type="NCBIfam" id="NF047578">
    <property type="entry name" value="opine_ATP_CntD"/>
    <property type="match status" value="1"/>
</dbReference>
<keyword evidence="11" id="KW-0378">Hydrolase</keyword>
<keyword evidence="13" id="KW-1185">Reference proteome</keyword>
<dbReference type="Proteomes" id="UP000572988">
    <property type="component" value="Unassembled WGS sequence"/>
</dbReference>
<protein>
    <submittedName>
        <fullName evidence="10">ABC transporter ATP-binding protein</fullName>
    </submittedName>
    <submittedName>
        <fullName evidence="11">Oligopeptide transporter putative ATPase domain</fullName>
        <ecNumber evidence="11">3.6.3.-</ecNumber>
    </submittedName>
</protein>
<dbReference type="InterPro" id="IPR003593">
    <property type="entry name" value="AAA+_ATPase"/>
</dbReference>
<organism evidence="11">
    <name type="scientific">Staphylococcus schleiferi</name>
    <dbReference type="NCBI Taxonomy" id="1295"/>
    <lineage>
        <taxon>Bacteria</taxon>
        <taxon>Bacillati</taxon>
        <taxon>Bacillota</taxon>
        <taxon>Bacilli</taxon>
        <taxon>Bacillales</taxon>
        <taxon>Staphylococcaceae</taxon>
        <taxon>Staphylococcus</taxon>
    </lineage>
</organism>
<evidence type="ECO:0000256" key="4">
    <source>
        <dbReference type="ARBA" id="ARBA00022475"/>
    </source>
</evidence>
<evidence type="ECO:0000256" key="2">
    <source>
        <dbReference type="ARBA" id="ARBA00005417"/>
    </source>
</evidence>
<evidence type="ECO:0000313" key="11">
    <source>
        <dbReference type="EMBL" id="SUM90407.1"/>
    </source>
</evidence>
<sequence>MQDTVMHVEDLTLIDDNTNDVLVHHCNFTLHRGEVIAIIGESGSGKSVTCKALLGINDRNIRMSGQVTFQDQNLHQASEQELRKIRGRRIAMIMQQGGTAFNPTFTVGTQMKMMLQQHRKMSKKEQTATLKHYFDMLGLRDFNRILKSYPHQLSGGMLQRLMIILALALKPDMIIADEPTTALDAITQYEVIEELREIKEKIGCAMLFVSHDLAVVKSIADTVLVMRHGDVVESGPAEQIFNQPQHEYTQFLIAARDRVSKHFKALRGDMTC</sequence>
<evidence type="ECO:0000313" key="12">
    <source>
        <dbReference type="Proteomes" id="UP000264146"/>
    </source>
</evidence>
<comment type="similarity">
    <text evidence="2">Belongs to the ABC transporter superfamily.</text>
</comment>
<comment type="subcellular location">
    <subcellularLocation>
        <location evidence="1">Cell membrane</location>
        <topology evidence="1">Peripheral membrane protein</topology>
    </subcellularLocation>
</comment>
<evidence type="ECO:0000313" key="9">
    <source>
        <dbReference type="EMBL" id="CAD7360754.1"/>
    </source>
</evidence>
<dbReference type="SMART" id="SM00382">
    <property type="entry name" value="AAA"/>
    <property type="match status" value="1"/>
</dbReference>
<dbReference type="Pfam" id="PF00005">
    <property type="entry name" value="ABC_tran"/>
    <property type="match status" value="1"/>
</dbReference>
<dbReference type="RefSeq" id="WP_016425635.1">
    <property type="nucleotide sequence ID" value="NZ_CABKRV010000002.1"/>
</dbReference>
<dbReference type="GO" id="GO:0016887">
    <property type="term" value="F:ATP hydrolysis activity"/>
    <property type="evidence" value="ECO:0007669"/>
    <property type="project" value="InterPro"/>
</dbReference>
<reference evidence="10 13" key="1">
    <citation type="submission" date="2018-01" db="EMBL/GenBank/DDBJ databases">
        <title>Complete genome sequence of Staphylococcus Scheliferi isolated from human.</title>
        <authorList>
            <person name="Abouelkhair M.A."/>
            <person name="Bemis D.A."/>
            <person name="Kania S.A."/>
        </authorList>
    </citation>
    <scope>NUCLEOTIDE SEQUENCE [LARGE SCALE GENOMIC DNA]</scope>
    <source>
        <strain evidence="10 13">ATCC 43808</strain>
    </source>
</reference>